<sequence length="225" mass="25331">MTVHCYFSMADVAELKFFLEEQQKHIAALLEGQQKQILAMNQRYKAQISALRNNLAVSIHQINETLLEKATAAAEKALNNILARSSAMSDRRNWLLNLQQVLKFARGDLTRDETTVSNPFSIIAPIISSVLITAVPGTFITMKLFLDAIVSITWTRDRIIALKFSDKEVEVSNANLTKEVTSLSGEVAETTYNESHENVWHEPQTPQSTTNREPTVHPRLLFLPP</sequence>
<dbReference type="EMBL" id="KZ994924">
    <property type="protein sequence ID" value="RKO91746.1"/>
    <property type="molecule type" value="Genomic_DNA"/>
</dbReference>
<accession>A0A4P9WM22</accession>
<dbReference type="AlphaFoldDB" id="A0A4P9WM22"/>
<feature type="compositionally biased region" description="Polar residues" evidence="1">
    <location>
        <begin position="204"/>
        <end position="213"/>
    </location>
</feature>
<keyword evidence="3" id="KW-1185">Reference proteome</keyword>
<proteinExistence type="predicted"/>
<reference evidence="3" key="1">
    <citation type="journal article" date="2018" name="Nat. Microbiol.">
        <title>Leveraging single-cell genomics to expand the fungal tree of life.</title>
        <authorList>
            <person name="Ahrendt S.R."/>
            <person name="Quandt C.A."/>
            <person name="Ciobanu D."/>
            <person name="Clum A."/>
            <person name="Salamov A."/>
            <person name="Andreopoulos B."/>
            <person name="Cheng J.F."/>
            <person name="Woyke T."/>
            <person name="Pelin A."/>
            <person name="Henrissat B."/>
            <person name="Reynolds N.K."/>
            <person name="Benny G.L."/>
            <person name="Smith M.E."/>
            <person name="James T.Y."/>
            <person name="Grigoriev I.V."/>
        </authorList>
    </citation>
    <scope>NUCLEOTIDE SEQUENCE [LARGE SCALE GENOMIC DNA]</scope>
</reference>
<name>A0A4P9WM22_9FUNG</name>
<evidence type="ECO:0000313" key="2">
    <source>
        <dbReference type="EMBL" id="RKO91746.1"/>
    </source>
</evidence>
<feature type="region of interest" description="Disordered" evidence="1">
    <location>
        <begin position="192"/>
        <end position="217"/>
    </location>
</feature>
<evidence type="ECO:0000256" key="1">
    <source>
        <dbReference type="SAM" id="MobiDB-lite"/>
    </source>
</evidence>
<evidence type="ECO:0000313" key="3">
    <source>
        <dbReference type="Proteomes" id="UP000269721"/>
    </source>
</evidence>
<gene>
    <name evidence="2" type="ORF">BDK51DRAFT_30729</name>
</gene>
<organism evidence="2 3">
    <name type="scientific">Blyttiomyces helicus</name>
    <dbReference type="NCBI Taxonomy" id="388810"/>
    <lineage>
        <taxon>Eukaryota</taxon>
        <taxon>Fungi</taxon>
        <taxon>Fungi incertae sedis</taxon>
        <taxon>Chytridiomycota</taxon>
        <taxon>Chytridiomycota incertae sedis</taxon>
        <taxon>Chytridiomycetes</taxon>
        <taxon>Chytridiomycetes incertae sedis</taxon>
        <taxon>Blyttiomyces</taxon>
    </lineage>
</organism>
<protein>
    <submittedName>
        <fullName evidence="2">Uncharacterized protein</fullName>
    </submittedName>
</protein>
<dbReference type="Proteomes" id="UP000269721">
    <property type="component" value="Unassembled WGS sequence"/>
</dbReference>